<dbReference type="EMBL" id="JASCZI010151308">
    <property type="protein sequence ID" value="MED6171896.1"/>
    <property type="molecule type" value="Genomic_DNA"/>
</dbReference>
<feature type="domain" description="Ubiquitin-like protease family profile" evidence="4">
    <location>
        <begin position="1"/>
        <end position="153"/>
    </location>
</feature>
<comment type="caution">
    <text evidence="5">The sequence shown here is derived from an EMBL/GenBank/DDBJ whole genome shotgun (WGS) entry which is preliminary data.</text>
</comment>
<proteinExistence type="inferred from homology"/>
<accession>A0ABU6VHX4</accession>
<comment type="similarity">
    <text evidence="1">Belongs to the peptidase C48 family.</text>
</comment>
<protein>
    <recommendedName>
        <fullName evidence="4">Ubiquitin-like protease family profile domain-containing protein</fullName>
    </recommendedName>
</protein>
<dbReference type="Pfam" id="PF02902">
    <property type="entry name" value="Peptidase_C48"/>
    <property type="match status" value="1"/>
</dbReference>
<evidence type="ECO:0000313" key="5">
    <source>
        <dbReference type="EMBL" id="MED6171896.1"/>
    </source>
</evidence>
<evidence type="ECO:0000259" key="4">
    <source>
        <dbReference type="PROSITE" id="PS50600"/>
    </source>
</evidence>
<dbReference type="InterPro" id="IPR003653">
    <property type="entry name" value="Peptidase_C48_C"/>
</dbReference>
<gene>
    <name evidence="5" type="ORF">PIB30_045147</name>
</gene>
<evidence type="ECO:0000256" key="1">
    <source>
        <dbReference type="ARBA" id="ARBA00005234"/>
    </source>
</evidence>
<dbReference type="Proteomes" id="UP001341840">
    <property type="component" value="Unassembled WGS sequence"/>
</dbReference>
<dbReference type="SUPFAM" id="SSF54001">
    <property type="entry name" value="Cysteine proteinases"/>
    <property type="match status" value="1"/>
</dbReference>
<organism evidence="5 6">
    <name type="scientific">Stylosanthes scabra</name>
    <dbReference type="NCBI Taxonomy" id="79078"/>
    <lineage>
        <taxon>Eukaryota</taxon>
        <taxon>Viridiplantae</taxon>
        <taxon>Streptophyta</taxon>
        <taxon>Embryophyta</taxon>
        <taxon>Tracheophyta</taxon>
        <taxon>Spermatophyta</taxon>
        <taxon>Magnoliopsida</taxon>
        <taxon>eudicotyledons</taxon>
        <taxon>Gunneridae</taxon>
        <taxon>Pentapetalae</taxon>
        <taxon>rosids</taxon>
        <taxon>fabids</taxon>
        <taxon>Fabales</taxon>
        <taxon>Fabaceae</taxon>
        <taxon>Papilionoideae</taxon>
        <taxon>50 kb inversion clade</taxon>
        <taxon>dalbergioids sensu lato</taxon>
        <taxon>Dalbergieae</taxon>
        <taxon>Pterocarpus clade</taxon>
        <taxon>Stylosanthes</taxon>
    </lineage>
</organism>
<dbReference type="PROSITE" id="PS50600">
    <property type="entry name" value="ULP_PROTEASE"/>
    <property type="match status" value="1"/>
</dbReference>
<keyword evidence="3" id="KW-0378">Hydrolase</keyword>
<evidence type="ECO:0000313" key="6">
    <source>
        <dbReference type="Proteomes" id="UP001341840"/>
    </source>
</evidence>
<dbReference type="Gene3D" id="3.40.395.10">
    <property type="entry name" value="Adenoviral Proteinase, Chain A"/>
    <property type="match status" value="1"/>
</dbReference>
<keyword evidence="6" id="KW-1185">Reference proteome</keyword>
<evidence type="ECO:0000256" key="3">
    <source>
        <dbReference type="ARBA" id="ARBA00022801"/>
    </source>
</evidence>
<sequence>MDIEKVKNGRCTDMNVLETIINTKNVGMYIRQHIEVGIGPHFGSNKRFFDKKEAAKKEWWFVPTCNRGHWYLYALYIPTKNLFFLDSMHNESFDDLRKIIDDYASKIIKEMPKIALQKCDLKGYGKSYQYVTVPKQPNNNDCGLFDYSSYYSCKNGMEDHF</sequence>
<reference evidence="5 6" key="1">
    <citation type="journal article" date="2023" name="Plants (Basel)">
        <title>Bridging the Gap: Combining Genomics and Transcriptomics Approaches to Understand Stylosanthes scabra, an Orphan Legume from the Brazilian Caatinga.</title>
        <authorList>
            <person name="Ferreira-Neto J.R.C."/>
            <person name="da Silva M.D."/>
            <person name="Binneck E."/>
            <person name="de Melo N.F."/>
            <person name="da Silva R.H."/>
            <person name="de Melo A.L.T.M."/>
            <person name="Pandolfi V."/>
            <person name="Bustamante F.O."/>
            <person name="Brasileiro-Vidal A.C."/>
            <person name="Benko-Iseppon A.M."/>
        </authorList>
    </citation>
    <scope>NUCLEOTIDE SEQUENCE [LARGE SCALE GENOMIC DNA]</scope>
    <source>
        <tissue evidence="5">Leaves</tissue>
    </source>
</reference>
<evidence type="ECO:0000256" key="2">
    <source>
        <dbReference type="ARBA" id="ARBA00022670"/>
    </source>
</evidence>
<keyword evidence="2" id="KW-0645">Protease</keyword>
<dbReference type="InterPro" id="IPR038765">
    <property type="entry name" value="Papain-like_cys_pep_sf"/>
</dbReference>
<name>A0ABU6VHX4_9FABA</name>